<dbReference type="InterPro" id="IPR001073">
    <property type="entry name" value="C1q_dom"/>
</dbReference>
<dbReference type="SUPFAM" id="SSF49842">
    <property type="entry name" value="TNF-like"/>
    <property type="match status" value="2"/>
</dbReference>
<comment type="subcellular location">
    <subcellularLocation>
        <location evidence="1">Secreted</location>
    </subcellularLocation>
</comment>
<feature type="domain" description="C1q" evidence="4">
    <location>
        <begin position="127"/>
        <end position="189"/>
    </location>
</feature>
<keyword evidence="3" id="KW-0732">Signal</keyword>
<dbReference type="PANTHER" id="PTHR22923">
    <property type="entry name" value="CEREBELLIN-RELATED"/>
    <property type="match status" value="1"/>
</dbReference>
<evidence type="ECO:0000256" key="2">
    <source>
        <dbReference type="ARBA" id="ARBA00022525"/>
    </source>
</evidence>
<keyword evidence="6" id="KW-1185">Reference proteome</keyword>
<dbReference type="Pfam" id="PF00386">
    <property type="entry name" value="C1q"/>
    <property type="match status" value="2"/>
</dbReference>
<evidence type="ECO:0000256" key="1">
    <source>
        <dbReference type="ARBA" id="ARBA00004613"/>
    </source>
</evidence>
<gene>
    <name evidence="5" type="ORF">MAR_013002</name>
</gene>
<evidence type="ECO:0000313" key="6">
    <source>
        <dbReference type="Proteomes" id="UP001164746"/>
    </source>
</evidence>
<protein>
    <recommendedName>
        <fullName evidence="4">C1q domain-containing protein</fullName>
    </recommendedName>
</protein>
<organism evidence="5 6">
    <name type="scientific">Mya arenaria</name>
    <name type="common">Soft-shell clam</name>
    <dbReference type="NCBI Taxonomy" id="6604"/>
    <lineage>
        <taxon>Eukaryota</taxon>
        <taxon>Metazoa</taxon>
        <taxon>Spiralia</taxon>
        <taxon>Lophotrochozoa</taxon>
        <taxon>Mollusca</taxon>
        <taxon>Bivalvia</taxon>
        <taxon>Autobranchia</taxon>
        <taxon>Heteroconchia</taxon>
        <taxon>Euheterodonta</taxon>
        <taxon>Imparidentia</taxon>
        <taxon>Neoheterodontei</taxon>
        <taxon>Myida</taxon>
        <taxon>Myoidea</taxon>
        <taxon>Myidae</taxon>
        <taxon>Mya</taxon>
    </lineage>
</organism>
<evidence type="ECO:0000259" key="4">
    <source>
        <dbReference type="Pfam" id="PF00386"/>
    </source>
</evidence>
<name>A0ABY7FYL7_MYAAR</name>
<dbReference type="Proteomes" id="UP001164746">
    <property type="component" value="Chromosome 15"/>
</dbReference>
<evidence type="ECO:0000256" key="3">
    <source>
        <dbReference type="ARBA" id="ARBA00022729"/>
    </source>
</evidence>
<feature type="domain" description="C1q" evidence="4">
    <location>
        <begin position="13"/>
        <end position="77"/>
    </location>
</feature>
<dbReference type="InterPro" id="IPR050822">
    <property type="entry name" value="Cerebellin_Synaptic_Org"/>
</dbReference>
<dbReference type="PANTHER" id="PTHR22923:SF116">
    <property type="entry name" value="C1Q DOMAIN-CONTAINING PROTEIN"/>
    <property type="match status" value="1"/>
</dbReference>
<sequence>MYFYNYIITTNIRSIQQIVFDRVVTNAGGAHNVHLGSFVAPVTVIYVFSTTLLSYPGYTKHFQFAKNNDFASRMFLHTSQIRNADPGEEIHDSNFYIFADFLMSRGVSPKIALNENAIIYSGELRTIQQIVFDRVVTNAGGAHNVHLGSFVAPVTVIYVFSTTLLSYPGYTKHFQFAKNNDFASRMFLHTSQIRNADPGEEIHDSNFYIFADFLMS</sequence>
<keyword evidence="2" id="KW-0964">Secreted</keyword>
<reference evidence="5" key="1">
    <citation type="submission" date="2022-11" db="EMBL/GenBank/DDBJ databases">
        <title>Centuries of genome instability and evolution in soft-shell clam transmissible cancer (bioRxiv).</title>
        <authorList>
            <person name="Hart S.F.M."/>
            <person name="Yonemitsu M.A."/>
            <person name="Giersch R.M."/>
            <person name="Beal B.F."/>
            <person name="Arriagada G."/>
            <person name="Davis B.W."/>
            <person name="Ostrander E.A."/>
            <person name="Goff S.P."/>
            <person name="Metzger M.J."/>
        </authorList>
    </citation>
    <scope>NUCLEOTIDE SEQUENCE</scope>
    <source>
        <strain evidence="5">MELC-2E11</strain>
        <tissue evidence="5">Siphon/mantle</tissue>
    </source>
</reference>
<dbReference type="EMBL" id="CP111026">
    <property type="protein sequence ID" value="WAR27298.1"/>
    <property type="molecule type" value="Genomic_DNA"/>
</dbReference>
<dbReference type="InterPro" id="IPR008983">
    <property type="entry name" value="Tumour_necrosis_fac-like_dom"/>
</dbReference>
<proteinExistence type="predicted"/>
<dbReference type="Gene3D" id="2.60.120.40">
    <property type="match status" value="2"/>
</dbReference>
<evidence type="ECO:0000313" key="5">
    <source>
        <dbReference type="EMBL" id="WAR27298.1"/>
    </source>
</evidence>
<accession>A0ABY7FYL7</accession>